<dbReference type="SUPFAM" id="SSF64158">
    <property type="entry name" value="2,3-Bisphosphoglycerate-independent phosphoglycerate mutase, substrate-binding domain"/>
    <property type="match status" value="1"/>
</dbReference>
<evidence type="ECO:0000313" key="14">
    <source>
        <dbReference type="EMBL" id="AEO32911.1"/>
    </source>
</evidence>
<dbReference type="FunFam" id="3.40.1450.10:FF:000002">
    <property type="entry name" value="2,3-bisphosphoglycerate-independent phosphoglycerate mutase"/>
    <property type="match status" value="1"/>
</dbReference>
<evidence type="ECO:0000256" key="8">
    <source>
        <dbReference type="ARBA" id="ARBA00023235"/>
    </source>
</evidence>
<feature type="binding site" evidence="11">
    <location>
        <position position="465"/>
    </location>
    <ligand>
        <name>Mn(2+)</name>
        <dbReference type="ChEBI" id="CHEBI:29035"/>
        <label>1</label>
    </ligand>
</feature>
<feature type="binding site" evidence="11">
    <location>
        <position position="469"/>
    </location>
    <ligand>
        <name>Mn(2+)</name>
        <dbReference type="ChEBI" id="CHEBI:29035"/>
        <label>1</label>
    </ligand>
</feature>
<dbReference type="Pfam" id="PF01676">
    <property type="entry name" value="Metalloenzyme"/>
    <property type="match status" value="1"/>
</dbReference>
<evidence type="ECO:0000256" key="2">
    <source>
        <dbReference type="ARBA" id="ARBA00004798"/>
    </source>
</evidence>
<dbReference type="UniPathway" id="UPA00109">
    <property type="reaction ID" value="UER00186"/>
</dbReference>
<evidence type="ECO:0000259" key="12">
    <source>
        <dbReference type="Pfam" id="PF01676"/>
    </source>
</evidence>
<evidence type="ECO:0000256" key="11">
    <source>
        <dbReference type="PIRSR" id="PIRSR001492-3"/>
    </source>
</evidence>
<feature type="binding site" evidence="10">
    <location>
        <begin position="326"/>
        <end position="329"/>
    </location>
    <ligand>
        <name>substrate</name>
    </ligand>
</feature>
<sequence>HSLECAGRESRRFRVSAFRWFVIPLAGVAVSRVFKGTKSAFSWCRLFLAKKSFSSVHTCHPNRRSMSNVCLIVIDGWGLSDDPHGNAILNAKTPVMDELCKAEGQFLPLEASGLAVGLPAGLMGNSEVGHLNIGAGRIVYQDIVRINMDVESKAIQDNEFFVEACNRAKSKTGRIHLLGLVSDGGVHSHINHIFALLEGAKKHNVPHAFIQFFGDGRDTSPTSSIKYAQQVLDKTAQLKYGSLATLIGRYYAMDRDKREERVKIAFEGLVQGIGDNVDQGNIIKHIQSLYDAPEDKRQTDEFLKPIITDPNGRIKDGDTLVFCNFRADRARQLSEALGIKPNFETSVIPKDIKLYTMTQYKKEYPFPNLYPPTVPKNVLAEWLAAKGKSQYHCAETEKYAHVTFFFNGGQEKAFNAEERCLVPSPKVATYDLMPEMSSKGVADEMVKVITEKKHPFVMCNFAPPDMVGHTGVYEAAIKGVEATDIGIGRIRDACKQNGYVLLVTADHGNAELMKTPDNKPVTKHTTNKVPFCMTGSRKFCKPSHTPALCDVAPTILDLMNIPQPTEMTGKSVLAH</sequence>
<dbReference type="CDD" id="cd16010">
    <property type="entry name" value="iPGM"/>
    <property type="match status" value="1"/>
</dbReference>
<feature type="binding site" evidence="11">
    <location>
        <position position="507"/>
    </location>
    <ligand>
        <name>Mn(2+)</name>
        <dbReference type="ChEBI" id="CHEBI:29035"/>
        <label>2</label>
    </ligand>
</feature>
<dbReference type="InterPro" id="IPR036646">
    <property type="entry name" value="PGAM_B_sf"/>
</dbReference>
<dbReference type="PIRSF" id="PIRSF001492">
    <property type="entry name" value="IPGAM"/>
    <property type="match status" value="1"/>
</dbReference>
<dbReference type="Gene3D" id="3.40.720.10">
    <property type="entry name" value="Alkaline Phosphatase, subunit A"/>
    <property type="match status" value="1"/>
</dbReference>
<dbReference type="InterPro" id="IPR005995">
    <property type="entry name" value="Pgm_bpd_ind"/>
</dbReference>
<dbReference type="Pfam" id="PF06415">
    <property type="entry name" value="iPGM_N"/>
    <property type="match status" value="1"/>
</dbReference>
<organism evidence="14">
    <name type="scientific">Amblyomma maculatum</name>
    <name type="common">Gulf Coast tick</name>
    <dbReference type="NCBI Taxonomy" id="34609"/>
    <lineage>
        <taxon>Eukaryota</taxon>
        <taxon>Metazoa</taxon>
        <taxon>Ecdysozoa</taxon>
        <taxon>Arthropoda</taxon>
        <taxon>Chelicerata</taxon>
        <taxon>Arachnida</taxon>
        <taxon>Acari</taxon>
        <taxon>Parasitiformes</taxon>
        <taxon>Ixodida</taxon>
        <taxon>Ixodoidea</taxon>
        <taxon>Ixodidae</taxon>
        <taxon>Amblyomminae</taxon>
        <taxon>Amblyomma</taxon>
    </lineage>
</organism>
<dbReference type="EC" id="5.4.2.12" evidence="4"/>
<dbReference type="GO" id="GO:0030145">
    <property type="term" value="F:manganese ion binding"/>
    <property type="evidence" value="ECO:0007669"/>
    <property type="project" value="InterPro"/>
</dbReference>
<dbReference type="GO" id="GO:0005737">
    <property type="term" value="C:cytoplasm"/>
    <property type="evidence" value="ECO:0007669"/>
    <property type="project" value="InterPro"/>
</dbReference>
<feature type="binding site" evidence="11">
    <location>
        <position position="506"/>
    </location>
    <ligand>
        <name>Mn(2+)</name>
        <dbReference type="ChEBI" id="CHEBI:29035"/>
        <label>2</label>
    </ligand>
</feature>
<feature type="binding site" evidence="10">
    <location>
        <position position="398"/>
    </location>
    <ligand>
        <name>substrate</name>
    </ligand>
</feature>
<dbReference type="GO" id="GO:0006007">
    <property type="term" value="P:glucose catabolic process"/>
    <property type="evidence" value="ECO:0007669"/>
    <property type="project" value="InterPro"/>
</dbReference>
<feature type="binding site" evidence="10">
    <location>
        <begin position="217"/>
        <end position="218"/>
    </location>
    <ligand>
        <name>substrate</name>
    </ligand>
</feature>
<evidence type="ECO:0000256" key="6">
    <source>
        <dbReference type="ARBA" id="ARBA00023152"/>
    </source>
</evidence>
<dbReference type="InterPro" id="IPR006124">
    <property type="entry name" value="Metalloenzyme"/>
</dbReference>
<comment type="cofactor">
    <cofactor evidence="1">
        <name>Mn(2+)</name>
        <dbReference type="ChEBI" id="CHEBI:29035"/>
    </cofactor>
</comment>
<feature type="binding site" evidence="11">
    <location>
        <position position="126"/>
    </location>
    <ligand>
        <name>Mn(2+)</name>
        <dbReference type="ChEBI" id="CHEBI:29035"/>
        <label>2</label>
    </ligand>
</feature>
<dbReference type="Gene3D" id="3.40.1450.10">
    <property type="entry name" value="BPG-independent phosphoglycerate mutase, domain B"/>
    <property type="match status" value="1"/>
</dbReference>
<evidence type="ECO:0000256" key="1">
    <source>
        <dbReference type="ARBA" id="ARBA00001936"/>
    </source>
</evidence>
<keyword evidence="5 11" id="KW-0479">Metal-binding</keyword>
<dbReference type="GO" id="GO:0004619">
    <property type="term" value="F:phosphoglycerate mutase activity"/>
    <property type="evidence" value="ECO:0007669"/>
    <property type="project" value="UniProtKB-EC"/>
</dbReference>
<feature type="non-terminal residue" evidence="14">
    <location>
        <position position="1"/>
    </location>
</feature>
<reference evidence="14" key="1">
    <citation type="journal article" date="2011" name="PLoS ONE">
        <title>A deep insight into the sialotranscriptome of the gulf coast tick, Amblyomma maculatum.</title>
        <authorList>
            <person name="Karim S."/>
            <person name="Singh P."/>
            <person name="Ribeiro J.M."/>
        </authorList>
    </citation>
    <scope>NUCLEOTIDE SEQUENCE</scope>
    <source>
        <tissue evidence="14">Salivary gland</tissue>
    </source>
</reference>
<dbReference type="EMBL" id="JO841294">
    <property type="protein sequence ID" value="AEO32911.1"/>
    <property type="molecule type" value="mRNA"/>
</dbReference>
<dbReference type="AlphaFoldDB" id="G3MHE3"/>
<feature type="binding site" evidence="10">
    <location>
        <position position="249"/>
    </location>
    <ligand>
        <name>substrate</name>
    </ligand>
</feature>
<dbReference type="GO" id="GO:0006096">
    <property type="term" value="P:glycolytic process"/>
    <property type="evidence" value="ECO:0007669"/>
    <property type="project" value="UniProtKB-UniPathway"/>
</dbReference>
<evidence type="ECO:0000256" key="10">
    <source>
        <dbReference type="PIRSR" id="PIRSR001492-2"/>
    </source>
</evidence>
<comment type="pathway">
    <text evidence="2">Carbohydrate degradation; glycolysis; pyruvate from D-glyceraldehyde 3-phosphate: step 3/5.</text>
</comment>
<dbReference type="HAMAP" id="MF_01038">
    <property type="entry name" value="GpmI"/>
    <property type="match status" value="1"/>
</dbReference>
<evidence type="ECO:0000256" key="4">
    <source>
        <dbReference type="ARBA" id="ARBA00012026"/>
    </source>
</evidence>
<accession>G3MHE3</accession>
<feature type="binding site" evidence="11">
    <location>
        <position position="524"/>
    </location>
    <ligand>
        <name>Mn(2+)</name>
        <dbReference type="ChEBI" id="CHEBI:29035"/>
        <label>1</label>
    </ligand>
</feature>
<comment type="similarity">
    <text evidence="3">Belongs to the BPG-independent phosphoglycerate mutase family.</text>
</comment>
<keyword evidence="6" id="KW-0324">Glycolysis</keyword>
<evidence type="ECO:0000256" key="5">
    <source>
        <dbReference type="ARBA" id="ARBA00022723"/>
    </source>
</evidence>
<proteinExistence type="evidence at transcript level"/>
<dbReference type="SUPFAM" id="SSF53649">
    <property type="entry name" value="Alkaline phosphatase-like"/>
    <property type="match status" value="1"/>
</dbReference>
<feature type="domain" description="BPG-independent PGAM N-terminal" evidence="13">
    <location>
        <begin position="146"/>
        <end position="362"/>
    </location>
</feature>
<feature type="binding site" evidence="10">
    <location>
        <position position="255"/>
    </location>
    <ligand>
        <name>substrate</name>
    </ligand>
</feature>
<dbReference type="PANTHER" id="PTHR31637">
    <property type="entry name" value="2,3-BISPHOSPHOGLYCERATE-INDEPENDENT PHOSPHOGLYCERATE MUTASE"/>
    <property type="match status" value="1"/>
</dbReference>
<evidence type="ECO:0000259" key="13">
    <source>
        <dbReference type="Pfam" id="PF06415"/>
    </source>
</evidence>
<name>G3MHE3_AMBMU</name>
<feature type="binding site" evidence="10">
    <location>
        <position position="187"/>
    </location>
    <ligand>
        <name>substrate</name>
    </ligand>
</feature>
<keyword evidence="8" id="KW-0413">Isomerase</keyword>
<feature type="binding site" evidence="11">
    <location>
        <position position="75"/>
    </location>
    <ligand>
        <name>Mn(2+)</name>
        <dbReference type="ChEBI" id="CHEBI:29035"/>
        <label>2</label>
    </ligand>
</feature>
<keyword evidence="7 11" id="KW-0464">Manganese</keyword>
<feature type="domain" description="Metalloenzyme" evidence="12">
    <location>
        <begin position="68"/>
        <end position="562"/>
    </location>
</feature>
<feature type="active site" description="Phosphoserine intermediate" evidence="9">
    <location>
        <position position="126"/>
    </location>
</feature>
<evidence type="ECO:0000256" key="3">
    <source>
        <dbReference type="ARBA" id="ARBA00008819"/>
    </source>
</evidence>
<dbReference type="NCBIfam" id="TIGR01307">
    <property type="entry name" value="pgm_bpd_ind"/>
    <property type="match status" value="1"/>
</dbReference>
<evidence type="ECO:0000256" key="7">
    <source>
        <dbReference type="ARBA" id="ARBA00023211"/>
    </source>
</evidence>
<protein>
    <recommendedName>
        <fullName evidence="4">phosphoglycerate mutase (2,3-diphosphoglycerate-independent)</fullName>
        <ecNumber evidence="4">5.4.2.12</ecNumber>
    </recommendedName>
</protein>
<dbReference type="InterPro" id="IPR017850">
    <property type="entry name" value="Alkaline_phosphatase_core_sf"/>
</dbReference>
<evidence type="ECO:0000256" key="9">
    <source>
        <dbReference type="PIRSR" id="PIRSR001492-1"/>
    </source>
</evidence>
<dbReference type="PANTHER" id="PTHR31637:SF0">
    <property type="entry name" value="2,3-BISPHOSPHOGLYCERATE-INDEPENDENT PHOSPHOGLYCERATE MUTASE"/>
    <property type="match status" value="1"/>
</dbReference>
<dbReference type="InterPro" id="IPR011258">
    <property type="entry name" value="BPG-indep_PGM_N"/>
</dbReference>